<keyword evidence="4" id="KW-0808">Transferase</keyword>
<evidence type="ECO:0000256" key="7">
    <source>
        <dbReference type="SAM" id="MobiDB-lite"/>
    </source>
</evidence>
<feature type="compositionally biased region" description="Gly residues" evidence="7">
    <location>
        <begin position="38"/>
        <end position="50"/>
    </location>
</feature>
<dbReference type="Pfam" id="PF01885">
    <property type="entry name" value="PTS_2-RNA"/>
    <property type="match status" value="1"/>
</dbReference>
<dbReference type="EMBL" id="KZ305090">
    <property type="protein sequence ID" value="PIA28065.1"/>
    <property type="molecule type" value="Genomic_DNA"/>
</dbReference>
<evidence type="ECO:0000256" key="6">
    <source>
        <dbReference type="ARBA" id="ARBA00047949"/>
    </source>
</evidence>
<comment type="catalytic activity">
    <reaction evidence="6">
        <text>2'-phospho-[ligated tRNA] + NAD(+) = mature tRNA + ADP-alpha-D-ribose 1'',2''-cyclic phosphate + nicotinamide</text>
        <dbReference type="Rhea" id="RHEA:23324"/>
        <dbReference type="Rhea" id="RHEA-COMP:11106"/>
        <dbReference type="Rhea" id="RHEA-COMP:11107"/>
        <dbReference type="ChEBI" id="CHEBI:17154"/>
        <dbReference type="ChEBI" id="CHEBI:57540"/>
        <dbReference type="ChEBI" id="CHEBI:76596"/>
        <dbReference type="ChEBI" id="CHEBI:82883"/>
        <dbReference type="ChEBI" id="CHEBI:85027"/>
        <dbReference type="EC" id="2.7.1.160"/>
    </reaction>
</comment>
<evidence type="ECO:0000256" key="1">
    <source>
        <dbReference type="ARBA" id="ARBA00003343"/>
    </source>
</evidence>
<dbReference type="InterPro" id="IPR042080">
    <property type="entry name" value="RNA_2'-PTrans_N"/>
</dbReference>
<dbReference type="PANTHER" id="PTHR12684:SF2">
    <property type="entry name" value="TRNA 2'-PHOSPHOTRANSFERASE 1"/>
    <property type="match status" value="1"/>
</dbReference>
<evidence type="ECO:0000313" key="8">
    <source>
        <dbReference type="EMBL" id="PIA28065.1"/>
    </source>
</evidence>
<keyword evidence="5" id="KW-0520">NAD</keyword>
<dbReference type="Proteomes" id="UP000230069">
    <property type="component" value="Unassembled WGS sequence"/>
</dbReference>
<dbReference type="OrthoDB" id="419694at2759"/>
<evidence type="ECO:0000256" key="4">
    <source>
        <dbReference type="ARBA" id="ARBA00022679"/>
    </source>
</evidence>
<dbReference type="SUPFAM" id="SSF56399">
    <property type="entry name" value="ADP-ribosylation"/>
    <property type="match status" value="2"/>
</dbReference>
<proteinExistence type="inferred from homology"/>
<name>A0A2G5C9X5_AQUCA</name>
<dbReference type="AlphaFoldDB" id="A0A2G5C9X5"/>
<dbReference type="GO" id="GO:0006388">
    <property type="term" value="P:tRNA splicing, via endonucleolytic cleavage and ligation"/>
    <property type="evidence" value="ECO:0007669"/>
    <property type="project" value="TreeGrafter"/>
</dbReference>
<reference evidence="8 9" key="1">
    <citation type="submission" date="2017-09" db="EMBL/GenBank/DDBJ databases">
        <title>WGS assembly of Aquilegia coerulea Goldsmith.</title>
        <authorList>
            <person name="Hodges S."/>
            <person name="Kramer E."/>
            <person name="Nordborg M."/>
            <person name="Tomkins J."/>
            <person name="Borevitz J."/>
            <person name="Derieg N."/>
            <person name="Yan J."/>
            <person name="Mihaltcheva S."/>
            <person name="Hayes R.D."/>
            <person name="Rokhsar D."/>
        </authorList>
    </citation>
    <scope>NUCLEOTIDE SEQUENCE [LARGE SCALE GENOMIC DNA]</scope>
    <source>
        <strain evidence="9">cv. Goldsmith</strain>
    </source>
</reference>
<accession>A0A2G5C9X5</accession>
<feature type="compositionally biased region" description="Low complexity" evidence="7">
    <location>
        <begin position="8"/>
        <end position="18"/>
    </location>
</feature>
<comment type="similarity">
    <text evidence="2">Belongs to the KptA/TPT1 family.</text>
</comment>
<dbReference type="STRING" id="218851.A0A2G5C9X5"/>
<dbReference type="GO" id="GO:0000215">
    <property type="term" value="F:tRNA 2'-phosphotransferase activity"/>
    <property type="evidence" value="ECO:0007669"/>
    <property type="project" value="UniProtKB-EC"/>
</dbReference>
<sequence>MEKKNNISSFSTSSARSFGGRGKCLDSRDEQQKKSTGVGSGQTQGRGGGNTNDDHLDKLFVGLDFKDQQPKRSAGRGQGGSTTDNQIDALGRLLTCILHHMASQLNMRSDGYVRVVDILKLNMKTFANIPLSSHTVDDIREAVRKDNKQRFSLFDENGELFIRANQGHTIAVIKDGSLIIIFPSILVVVSCLYQKYGVIFSLHLVLNVLQSVECESLLKPILSPEEAPGLHIQFSSGLPTDGKVIRGMRRDVNVLIFMDIRIAVEDGMKIYISKNKVILTEGFDGVVPLKYFEKIEA</sequence>
<evidence type="ECO:0000256" key="2">
    <source>
        <dbReference type="ARBA" id="ARBA00009836"/>
    </source>
</evidence>
<gene>
    <name evidence="8" type="ORF">AQUCO_07300029v1</name>
</gene>
<evidence type="ECO:0000313" key="9">
    <source>
        <dbReference type="Proteomes" id="UP000230069"/>
    </source>
</evidence>
<evidence type="ECO:0000256" key="3">
    <source>
        <dbReference type="ARBA" id="ARBA00012007"/>
    </source>
</evidence>
<dbReference type="EC" id="2.7.1.160" evidence="3"/>
<feature type="compositionally biased region" description="Basic and acidic residues" evidence="7">
    <location>
        <begin position="23"/>
        <end position="33"/>
    </location>
</feature>
<organism evidence="8 9">
    <name type="scientific">Aquilegia coerulea</name>
    <name type="common">Rocky mountain columbine</name>
    <dbReference type="NCBI Taxonomy" id="218851"/>
    <lineage>
        <taxon>Eukaryota</taxon>
        <taxon>Viridiplantae</taxon>
        <taxon>Streptophyta</taxon>
        <taxon>Embryophyta</taxon>
        <taxon>Tracheophyta</taxon>
        <taxon>Spermatophyta</taxon>
        <taxon>Magnoliopsida</taxon>
        <taxon>Ranunculales</taxon>
        <taxon>Ranunculaceae</taxon>
        <taxon>Thalictroideae</taxon>
        <taxon>Aquilegia</taxon>
    </lineage>
</organism>
<dbReference type="Gene3D" id="1.10.10.970">
    <property type="entry name" value="RNA 2'-phosphotransferase, Tpt1/KptA family, N-terminal domain"/>
    <property type="match status" value="1"/>
</dbReference>
<protein>
    <recommendedName>
        <fullName evidence="3">2'-phosphotransferase</fullName>
        <ecNumber evidence="3">2.7.1.160</ecNumber>
    </recommendedName>
</protein>
<feature type="region of interest" description="Disordered" evidence="7">
    <location>
        <begin position="1"/>
        <end position="53"/>
    </location>
</feature>
<dbReference type="Gene3D" id="3.20.170.30">
    <property type="match status" value="1"/>
</dbReference>
<comment type="function">
    <text evidence="1">Catalyzes the last step of tRNA splicing, the transfer of the splice junction 2'-phosphate from ligated tRNA to NAD to produce ADP-ribose 1''-2'' cyclic phosphate.</text>
</comment>
<evidence type="ECO:0000256" key="5">
    <source>
        <dbReference type="ARBA" id="ARBA00023027"/>
    </source>
</evidence>
<dbReference type="InParanoid" id="A0A2G5C9X5"/>
<keyword evidence="9" id="KW-1185">Reference proteome</keyword>
<dbReference type="PANTHER" id="PTHR12684">
    <property type="entry name" value="PUTATIVE PHOSPHOTRANSFERASE"/>
    <property type="match status" value="1"/>
</dbReference>
<dbReference type="InterPro" id="IPR042081">
    <property type="entry name" value="RNA_2'-PTrans_C"/>
</dbReference>
<dbReference type="InterPro" id="IPR002745">
    <property type="entry name" value="Ptrans_KptA/Tpt1"/>
</dbReference>